<accession>A0A818KP33</accession>
<gene>
    <name evidence="4" type="ORF">OTI717_LOCUS4626</name>
</gene>
<feature type="domain" description="B box-type" evidence="3">
    <location>
        <begin position="39"/>
        <end position="85"/>
    </location>
</feature>
<evidence type="ECO:0000313" key="4">
    <source>
        <dbReference type="EMBL" id="CAF3557449.1"/>
    </source>
</evidence>
<dbReference type="Gene3D" id="4.10.830.40">
    <property type="match status" value="1"/>
</dbReference>
<feature type="region of interest" description="Disordered" evidence="2">
    <location>
        <begin position="578"/>
        <end position="642"/>
    </location>
</feature>
<keyword evidence="1" id="KW-0479">Metal-binding</keyword>
<dbReference type="GO" id="GO:0008270">
    <property type="term" value="F:zinc ion binding"/>
    <property type="evidence" value="ECO:0007669"/>
    <property type="project" value="UniProtKB-KW"/>
</dbReference>
<proteinExistence type="predicted"/>
<evidence type="ECO:0000256" key="2">
    <source>
        <dbReference type="SAM" id="MobiDB-lite"/>
    </source>
</evidence>
<evidence type="ECO:0000256" key="1">
    <source>
        <dbReference type="PROSITE-ProRule" id="PRU00024"/>
    </source>
</evidence>
<keyword evidence="1" id="KW-0862">Zinc</keyword>
<feature type="compositionally biased region" description="Polar residues" evidence="2">
    <location>
        <begin position="618"/>
        <end position="628"/>
    </location>
</feature>
<dbReference type="PANTHER" id="PTHR28634:SF1">
    <property type="entry name" value="ZINC FINGER B-BOX DOMAIN-CONTAINING PROTEIN 1"/>
    <property type="match status" value="1"/>
</dbReference>
<comment type="caution">
    <text evidence="4">The sequence shown here is derived from an EMBL/GenBank/DDBJ whole genome shotgun (WGS) entry which is preliminary data.</text>
</comment>
<evidence type="ECO:0000313" key="5">
    <source>
        <dbReference type="Proteomes" id="UP000663823"/>
    </source>
</evidence>
<dbReference type="EMBL" id="CAJOAX010000282">
    <property type="protein sequence ID" value="CAF3557449.1"/>
    <property type="molecule type" value="Genomic_DNA"/>
</dbReference>
<sequence>MQRDKTKSTIGTYRSISNKGISRDKPTVNLFSTKSSTIKQIIKCGQCEKDEAKMKCLECVENYCTNCFARFHLRGALQRHHRIFLSENQLSIVQKKKQLLNTDMNLETLQYRQSNDDLNRMSTKVLNIHESEELHNEKTNFTSFQKLFLHSKDNNINKSKRIRQKHELISSINETTVDKIIHYNRLPNIEFNLSKKYQHADKNNQNNFSQRSKRTNIIKKAQPKINVMVNMYCSLSDNTDLNEPSLDIEPFDENLSVIQTAKSVQTISAQENSNHIEQIEEQERPVTHISTISNSRSTNSSKNNDSIPLFQQTLRSLLDTKSNDELQAIVNSQLILSRSSSSTSEKLDQPSTLLNRNCISEQSVPNNNDVQSTVINENSIVQSDLAVDNLFDESKIELDNRLYHQSSIDSSIKSENCQYSTHVFCANSSTTISRRNSPFSFTNSTNKINRTNSLSSTDTNDDDDDDDDDDGFFTDILPRQTISSARILQCSKSNEWTSTSENELIEHNQTISKSVSIHKSSIENLVCTYSKGSRKLDETYYQSTTEFDTTSRSGSSLSSTSLPVSITSSKTDFINRKIESSATSSRKSSSSSTFSSSSTSITTTKTSSPQPKTTTSSIVENTKITSSYNNNNNNNKSPQESINSLKDRSLSNVNTQQSPNDLLKLNLITNPIENEHITVNDSLIKERTSHHQTTTSDESSKFRKLEFSMEDGLKWHEASAESLSSNQSLHITNFQLLTSSNSMNTKFFQQFSTYDKHDEKCLNQPNQEHCSTC</sequence>
<keyword evidence="1" id="KW-0863">Zinc-finger</keyword>
<feature type="region of interest" description="Disordered" evidence="2">
    <location>
        <begin position="436"/>
        <end position="471"/>
    </location>
</feature>
<dbReference type="InterPro" id="IPR037688">
    <property type="entry name" value="ZBBX"/>
</dbReference>
<feature type="compositionally biased region" description="Low complexity" evidence="2">
    <location>
        <begin position="580"/>
        <end position="617"/>
    </location>
</feature>
<dbReference type="PANTHER" id="PTHR28634">
    <property type="entry name" value="ZINC FINGER B-BOX DOMAIN-CONTAINING PROTEIN 1"/>
    <property type="match status" value="1"/>
</dbReference>
<dbReference type="PROSITE" id="PS50119">
    <property type="entry name" value="ZF_BBOX"/>
    <property type="match status" value="1"/>
</dbReference>
<dbReference type="Proteomes" id="UP000663823">
    <property type="component" value="Unassembled WGS sequence"/>
</dbReference>
<name>A0A818KP33_9BILA</name>
<feature type="compositionally biased region" description="Acidic residues" evidence="2">
    <location>
        <begin position="459"/>
        <end position="471"/>
    </location>
</feature>
<dbReference type="InterPro" id="IPR000315">
    <property type="entry name" value="Znf_B-box"/>
</dbReference>
<evidence type="ECO:0000259" key="3">
    <source>
        <dbReference type="PROSITE" id="PS50119"/>
    </source>
</evidence>
<protein>
    <recommendedName>
        <fullName evidence="3">B box-type domain-containing protein</fullName>
    </recommendedName>
</protein>
<organism evidence="4 5">
    <name type="scientific">Rotaria sordida</name>
    <dbReference type="NCBI Taxonomy" id="392033"/>
    <lineage>
        <taxon>Eukaryota</taxon>
        <taxon>Metazoa</taxon>
        <taxon>Spiralia</taxon>
        <taxon>Gnathifera</taxon>
        <taxon>Rotifera</taxon>
        <taxon>Eurotatoria</taxon>
        <taxon>Bdelloidea</taxon>
        <taxon>Philodinida</taxon>
        <taxon>Philodinidae</taxon>
        <taxon>Rotaria</taxon>
    </lineage>
</organism>
<reference evidence="4" key="1">
    <citation type="submission" date="2021-02" db="EMBL/GenBank/DDBJ databases">
        <authorList>
            <person name="Nowell W R."/>
        </authorList>
    </citation>
    <scope>NUCLEOTIDE SEQUENCE</scope>
</reference>
<dbReference type="AlphaFoldDB" id="A0A818KP33"/>
<feature type="compositionally biased region" description="Polar residues" evidence="2">
    <location>
        <begin position="436"/>
        <end position="458"/>
    </location>
</feature>